<feature type="transmembrane region" description="Helical" evidence="1">
    <location>
        <begin position="87"/>
        <end position="108"/>
    </location>
</feature>
<feature type="transmembrane region" description="Helical" evidence="1">
    <location>
        <begin position="42"/>
        <end position="66"/>
    </location>
</feature>
<evidence type="ECO:0000313" key="2">
    <source>
        <dbReference type="EMBL" id="ABK43508.1"/>
    </source>
</evidence>
<keyword evidence="3" id="KW-1185">Reference proteome</keyword>
<keyword evidence="1" id="KW-0472">Membrane</keyword>
<evidence type="ECO:0000256" key="1">
    <source>
        <dbReference type="SAM" id="Phobius"/>
    </source>
</evidence>
<dbReference type="AlphaFoldDB" id="A0L6B5"/>
<protein>
    <submittedName>
        <fullName evidence="2">ABC transporter, permease protein, putative</fullName>
    </submittedName>
</protein>
<dbReference type="STRING" id="156889.Mmc1_0990"/>
<dbReference type="EMBL" id="CP000471">
    <property type="protein sequence ID" value="ABK43508.1"/>
    <property type="molecule type" value="Genomic_DNA"/>
</dbReference>
<feature type="transmembrane region" description="Helical" evidence="1">
    <location>
        <begin position="120"/>
        <end position="142"/>
    </location>
</feature>
<feature type="transmembrane region" description="Helical" evidence="1">
    <location>
        <begin position="205"/>
        <end position="225"/>
    </location>
</feature>
<organism evidence="2 3">
    <name type="scientific">Magnetococcus marinus (strain ATCC BAA-1437 / JCM 17883 / MC-1)</name>
    <dbReference type="NCBI Taxonomy" id="156889"/>
    <lineage>
        <taxon>Bacteria</taxon>
        <taxon>Pseudomonadati</taxon>
        <taxon>Pseudomonadota</taxon>
        <taxon>Magnetococcia</taxon>
        <taxon>Magnetococcales</taxon>
        <taxon>Magnetococcaceae</taxon>
        <taxon>Magnetococcus</taxon>
    </lineage>
</organism>
<keyword evidence="1" id="KW-1133">Transmembrane helix</keyword>
<accession>A0L6B5</accession>
<dbReference type="KEGG" id="mgm:Mmc1_0990"/>
<dbReference type="eggNOG" id="COG1277">
    <property type="taxonomic scope" value="Bacteria"/>
</dbReference>
<reference evidence="3" key="1">
    <citation type="journal article" date="2009" name="Appl. Environ. Microbiol.">
        <title>Complete genome sequence of the chemolithoautotrophic marine magnetotactic coccus strain MC-1.</title>
        <authorList>
            <person name="Schubbe S."/>
            <person name="Williams T.J."/>
            <person name="Xie G."/>
            <person name="Kiss H.E."/>
            <person name="Brettin T.S."/>
            <person name="Martinez D."/>
            <person name="Ross C.A."/>
            <person name="Schuler D."/>
            <person name="Cox B.L."/>
            <person name="Nealson K.H."/>
            <person name="Bazylinski D.A."/>
        </authorList>
    </citation>
    <scope>NUCLEOTIDE SEQUENCE [LARGE SCALE GENOMIC DNA]</scope>
    <source>
        <strain evidence="3">ATCC BAA-1437 / JCM 17883 / MC-1</strain>
    </source>
</reference>
<name>A0L6B5_MAGMM</name>
<dbReference type="HOGENOM" id="CLU_081003_1_0_5"/>
<sequence length="231" mass="24967">MAIWLALGGYMFVGALLNYKQALLQYSAYGVQQLPLSDFVMLPLLSNVAVLLLLIMPVLTMGTLAGEKRAGSWPALATSAITPGAIVLGKFFGLLLFLWLLLGLLVLLPLSLLPFARLDWGQVAAGMLGLGLLSSAFCALGIATSAHTDNPAMAALFAFALLLLLWIIGWMAGSAEAGWQQLLLHLSLMNRLQNFLEGTLRLWDLLYLLGLSGFALYLATLRLHLQRVWGG</sequence>
<dbReference type="Proteomes" id="UP000002586">
    <property type="component" value="Chromosome"/>
</dbReference>
<evidence type="ECO:0000313" key="3">
    <source>
        <dbReference type="Proteomes" id="UP000002586"/>
    </source>
</evidence>
<feature type="transmembrane region" description="Helical" evidence="1">
    <location>
        <begin position="154"/>
        <end position="173"/>
    </location>
</feature>
<proteinExistence type="predicted"/>
<reference evidence="2 3" key="2">
    <citation type="journal article" date="2012" name="Int. J. Syst. Evol. Microbiol.">
        <title>Magnetococcus marinus gen. nov., sp. nov., a marine, magnetotactic bacterium that represents a novel lineage (Magnetococcaceae fam. nov.; Magnetococcales ord. nov.) at the base of the Alphaproteobacteria.</title>
        <authorList>
            <person name="Bazylinski D.A."/>
            <person name="Williams T.J."/>
            <person name="Lefevre C.T."/>
            <person name="Berg R.J."/>
            <person name="Zhang C.L."/>
            <person name="Bowser S.S."/>
            <person name="Dean A.J."/>
            <person name="Beveridge T.J."/>
        </authorList>
    </citation>
    <scope>NUCLEOTIDE SEQUENCE [LARGE SCALE GENOMIC DNA]</scope>
    <source>
        <strain evidence="3">ATCC BAA-1437 / JCM 17883 / MC-1</strain>
    </source>
</reference>
<keyword evidence="1" id="KW-0812">Transmembrane</keyword>
<gene>
    <name evidence="2" type="ordered locus">Mmc1_0990</name>
</gene>